<gene>
    <name evidence="3" type="ORF">CLV46_0306</name>
</gene>
<dbReference type="SUPFAM" id="SSF46955">
    <property type="entry name" value="Putative DNA-binding domain"/>
    <property type="match status" value="1"/>
</dbReference>
<keyword evidence="4" id="KW-1185">Reference proteome</keyword>
<dbReference type="GO" id="GO:0003677">
    <property type="term" value="F:DNA binding"/>
    <property type="evidence" value="ECO:0007669"/>
    <property type="project" value="UniProtKB-KW"/>
</dbReference>
<evidence type="ECO:0000256" key="1">
    <source>
        <dbReference type="ARBA" id="ARBA00023125"/>
    </source>
</evidence>
<dbReference type="AlphaFoldDB" id="A0A2M9CFZ5"/>
<dbReference type="InterPro" id="IPR000551">
    <property type="entry name" value="MerR-type_HTH_dom"/>
</dbReference>
<dbReference type="GO" id="GO:0003700">
    <property type="term" value="F:DNA-binding transcription factor activity"/>
    <property type="evidence" value="ECO:0007669"/>
    <property type="project" value="InterPro"/>
</dbReference>
<keyword evidence="1 3" id="KW-0238">DNA-binding</keyword>
<dbReference type="PROSITE" id="PS50937">
    <property type="entry name" value="HTH_MERR_2"/>
    <property type="match status" value="1"/>
</dbReference>
<dbReference type="InterPro" id="IPR047057">
    <property type="entry name" value="MerR_fam"/>
</dbReference>
<dbReference type="CDD" id="cd01109">
    <property type="entry name" value="HTH_YyaN"/>
    <property type="match status" value="1"/>
</dbReference>
<evidence type="ECO:0000313" key="4">
    <source>
        <dbReference type="Proteomes" id="UP000228758"/>
    </source>
</evidence>
<sequence length="135" mass="15298">MIVVMQTFTPAEAAERTGFSLDTLRYYEKAGLLGRIRRGAGGRRAYTESDIEWLGLIRCLRDTGMPIAQLKSYAQLATDDSTMDERLALLEQHDREVQASIDALLAQQRRLREKIAWYHSEGASAERHLARSMLA</sequence>
<accession>A0A2M9CFZ5</accession>
<feature type="domain" description="HTH merR-type" evidence="2">
    <location>
        <begin position="7"/>
        <end position="76"/>
    </location>
</feature>
<dbReference type="PRINTS" id="PR00040">
    <property type="entry name" value="HTHMERR"/>
</dbReference>
<dbReference type="PANTHER" id="PTHR30204">
    <property type="entry name" value="REDOX-CYCLING DRUG-SENSING TRANSCRIPTIONAL ACTIVATOR SOXR"/>
    <property type="match status" value="1"/>
</dbReference>
<evidence type="ECO:0000313" key="3">
    <source>
        <dbReference type="EMBL" id="PJJ70780.1"/>
    </source>
</evidence>
<proteinExistence type="predicted"/>
<evidence type="ECO:0000259" key="2">
    <source>
        <dbReference type="PROSITE" id="PS50937"/>
    </source>
</evidence>
<dbReference type="Gene3D" id="1.10.1660.10">
    <property type="match status" value="1"/>
</dbReference>
<dbReference type="Pfam" id="PF13411">
    <property type="entry name" value="MerR_1"/>
    <property type="match status" value="1"/>
</dbReference>
<protein>
    <submittedName>
        <fullName evidence="3">DNA-binding transcriptional MerR regulator</fullName>
    </submittedName>
</protein>
<name>A0A2M9CFZ5_9MICO</name>
<dbReference type="Proteomes" id="UP000228758">
    <property type="component" value="Unassembled WGS sequence"/>
</dbReference>
<dbReference type="EMBL" id="PGFF01000001">
    <property type="protein sequence ID" value="PJJ70780.1"/>
    <property type="molecule type" value="Genomic_DNA"/>
</dbReference>
<dbReference type="PANTHER" id="PTHR30204:SF98">
    <property type="entry name" value="HTH-TYPE TRANSCRIPTIONAL REGULATOR ADHR"/>
    <property type="match status" value="1"/>
</dbReference>
<comment type="caution">
    <text evidence="3">The sequence shown here is derived from an EMBL/GenBank/DDBJ whole genome shotgun (WGS) entry which is preliminary data.</text>
</comment>
<organism evidence="3 4">
    <name type="scientific">Diaminobutyricimonas aerilata</name>
    <dbReference type="NCBI Taxonomy" id="1162967"/>
    <lineage>
        <taxon>Bacteria</taxon>
        <taxon>Bacillati</taxon>
        <taxon>Actinomycetota</taxon>
        <taxon>Actinomycetes</taxon>
        <taxon>Micrococcales</taxon>
        <taxon>Microbacteriaceae</taxon>
        <taxon>Diaminobutyricimonas</taxon>
    </lineage>
</organism>
<dbReference type="SMART" id="SM00422">
    <property type="entry name" value="HTH_MERR"/>
    <property type="match status" value="1"/>
</dbReference>
<reference evidence="3 4" key="1">
    <citation type="submission" date="2017-11" db="EMBL/GenBank/DDBJ databases">
        <title>Genomic Encyclopedia of Archaeal and Bacterial Type Strains, Phase II (KMG-II): From Individual Species to Whole Genera.</title>
        <authorList>
            <person name="Goeker M."/>
        </authorList>
    </citation>
    <scope>NUCLEOTIDE SEQUENCE [LARGE SCALE GENOMIC DNA]</scope>
    <source>
        <strain evidence="3 4">DSM 27393</strain>
    </source>
</reference>
<dbReference type="InterPro" id="IPR009061">
    <property type="entry name" value="DNA-bd_dom_put_sf"/>
</dbReference>